<dbReference type="InterPro" id="IPR021820">
    <property type="entry name" value="S-locus_recpt_kinase_C"/>
</dbReference>
<keyword evidence="7 17" id="KW-0547">Nucleotide-binding</keyword>
<dbReference type="FunFam" id="1.10.510.10:FF:000060">
    <property type="entry name" value="G-type lectin S-receptor-like serine/threonine-protein kinase"/>
    <property type="match status" value="1"/>
</dbReference>
<comment type="similarity">
    <text evidence="17">Belongs to the protein kinase superfamily. Ser/Thr protein kinase family.</text>
</comment>
<dbReference type="GO" id="GO:0007165">
    <property type="term" value="P:signal transduction"/>
    <property type="evidence" value="ECO:0000318"/>
    <property type="project" value="GO_Central"/>
</dbReference>
<name>B9SIG2_RICCO</name>
<evidence type="ECO:0000313" key="22">
    <source>
        <dbReference type="EMBL" id="EEF36617.1"/>
    </source>
</evidence>
<dbReference type="InterPro" id="IPR001245">
    <property type="entry name" value="Ser-Thr/Tyr_kinase_cat_dom"/>
</dbReference>
<evidence type="ECO:0000313" key="23">
    <source>
        <dbReference type="Proteomes" id="UP000008311"/>
    </source>
</evidence>
<dbReference type="GO" id="GO:0004674">
    <property type="term" value="F:protein serine/threonine kinase activity"/>
    <property type="evidence" value="ECO:0000318"/>
    <property type="project" value="GO_Central"/>
</dbReference>
<evidence type="ECO:0000256" key="17">
    <source>
        <dbReference type="PIRNR" id="PIRNR000641"/>
    </source>
</evidence>
<dbReference type="SUPFAM" id="SSF51110">
    <property type="entry name" value="alpha-D-mannose-specific plant lectins"/>
    <property type="match status" value="1"/>
</dbReference>
<dbReference type="Gene3D" id="3.50.4.10">
    <property type="entry name" value="Hepatocyte Growth Factor"/>
    <property type="match status" value="1"/>
</dbReference>
<dbReference type="FunFam" id="3.50.4.10:FF:000002">
    <property type="entry name" value="G-type lectin S-receptor-like serine/threonine-protein kinase"/>
    <property type="match status" value="1"/>
</dbReference>
<evidence type="ECO:0000256" key="3">
    <source>
        <dbReference type="ARBA" id="ARBA00022553"/>
    </source>
</evidence>
<dbReference type="SMART" id="SM00473">
    <property type="entry name" value="PAN_AP"/>
    <property type="match status" value="1"/>
</dbReference>
<protein>
    <recommendedName>
        <fullName evidence="17">Receptor-like serine/threonine-protein kinase</fullName>
        <ecNumber evidence="17">2.7.11.1</ecNumber>
    </recommendedName>
</protein>
<dbReference type="Gene3D" id="1.10.510.10">
    <property type="entry name" value="Transferase(Phosphotransferase) domain 1"/>
    <property type="match status" value="1"/>
</dbReference>
<dbReference type="GO" id="GO:0106310">
    <property type="term" value="F:protein serine kinase activity"/>
    <property type="evidence" value="ECO:0007669"/>
    <property type="project" value="RHEA"/>
</dbReference>
<keyword evidence="23" id="KW-1185">Reference proteome</keyword>
<dbReference type="EMBL" id="EQ973972">
    <property type="protein sequence ID" value="EEF36617.1"/>
    <property type="molecule type" value="Genomic_DNA"/>
</dbReference>
<dbReference type="InterPro" id="IPR000858">
    <property type="entry name" value="S_locus_glycoprot_dom"/>
</dbReference>
<evidence type="ECO:0000256" key="11">
    <source>
        <dbReference type="ARBA" id="ARBA00023136"/>
    </source>
</evidence>
<comment type="catalytic activity">
    <reaction evidence="15 17">
        <text>L-threonyl-[protein] + ATP = O-phospho-L-threonyl-[protein] + ADP + H(+)</text>
        <dbReference type="Rhea" id="RHEA:46608"/>
        <dbReference type="Rhea" id="RHEA-COMP:11060"/>
        <dbReference type="Rhea" id="RHEA-COMP:11605"/>
        <dbReference type="ChEBI" id="CHEBI:15378"/>
        <dbReference type="ChEBI" id="CHEBI:30013"/>
        <dbReference type="ChEBI" id="CHEBI:30616"/>
        <dbReference type="ChEBI" id="CHEBI:61977"/>
        <dbReference type="ChEBI" id="CHEBI:456216"/>
        <dbReference type="EC" id="2.7.11.1"/>
    </reaction>
</comment>
<evidence type="ECO:0000256" key="14">
    <source>
        <dbReference type="ARBA" id="ARBA00023180"/>
    </source>
</evidence>
<dbReference type="InterPro" id="IPR003609">
    <property type="entry name" value="Pan_app"/>
</dbReference>
<evidence type="ECO:0000259" key="19">
    <source>
        <dbReference type="PROSITE" id="PS50011"/>
    </source>
</evidence>
<sequence>MCCSQVPKLKAVAVRLLIEILELSLRASCIDHWYSSVPLLSISMDDTSILVIFCSYLLLSITTSTAADTINITQSVTDGETLVSAGESFKLGFFSPGNSRTRYLGIWYNKVSVMTVVWVANRETPLIDSSGVLKITDHRILALLNHNGSKIWSSNVTMAARNPVAQLLDSGNLIVKDEGDDNPENFLWQSFDYPCNTLLPGMKLGRNIATGLDRYISSWKTPSDPSRGNFTYGLDPAGYPEMILRENSIERFRAGPWNGRSYSGTSQLNVNPIFKYEFVINETEIYYDFQLLNSSVLSRMVINENGILQRFIWAERERKWRLYFTIQTDDCDQYALCGAFASCNIKSNSYCSCLNGFVPKFPKEWDQADWSGGCVRKTPLNCSSDGFQKYLAFKLPETRKSWFNRSMNLEDCKNMCVKNCSCTVYANLDIREGESGCLLWFSDVIDTTELDGDGQDIYIRMSASQLGVAHDDDPKIQSKSNVKKQMRIILSSLLSAGMMSLSLAVILYVWRKKQKKEGKAIGILEISANDKGEKEELKLPLFDFGTIACATCNFSDANKLGEGGFGLGNLKDGQEIAVRRLSKNSNQGVDEFMNEVLHIAKLQHRNLVRLLGCCIQSEEKLLIYEFMPNKSLDFFIFDQTKSKLLDWPKRYHIINGIARGLLYLHQDSRLRIIHRDLKAGNILLDYEMNPKISDFGPARCFWGNETEASTDKVVGTHGYMSPEYAIDGLYSMKSDVFSFGVIVLEIVSGKRNRGFYHPEHQLNLLGHAWKLHKDGRSTEMIDGSMINSCNLSEVLRSVHVGLLCVQQSLEDRPSMSAAVYMLSGESALPEPKQPGFFTERDCTEANSSSSIKNFNSSNGLTITLPDAR</sequence>
<dbReference type="PROSITE" id="PS50011">
    <property type="entry name" value="PROTEIN_KINASE_DOM"/>
    <property type="match status" value="1"/>
</dbReference>
<dbReference type="GO" id="GO:0006955">
    <property type="term" value="P:immune response"/>
    <property type="evidence" value="ECO:0000318"/>
    <property type="project" value="GO_Central"/>
</dbReference>
<evidence type="ECO:0000259" key="20">
    <source>
        <dbReference type="PROSITE" id="PS50927"/>
    </source>
</evidence>
<keyword evidence="14" id="KW-0325">Glycoprotein</keyword>
<dbReference type="InterPro" id="IPR001480">
    <property type="entry name" value="Bulb-type_lectin_dom"/>
</dbReference>
<dbReference type="InterPro" id="IPR036426">
    <property type="entry name" value="Bulb-type_lectin_dom_sf"/>
</dbReference>
<dbReference type="Pfam" id="PF01453">
    <property type="entry name" value="B_lectin"/>
    <property type="match status" value="1"/>
</dbReference>
<organism evidence="22 23">
    <name type="scientific">Ricinus communis</name>
    <name type="common">Castor bean</name>
    <dbReference type="NCBI Taxonomy" id="3988"/>
    <lineage>
        <taxon>Eukaryota</taxon>
        <taxon>Viridiplantae</taxon>
        <taxon>Streptophyta</taxon>
        <taxon>Embryophyta</taxon>
        <taxon>Tracheophyta</taxon>
        <taxon>Spermatophyta</taxon>
        <taxon>Magnoliopsida</taxon>
        <taxon>eudicotyledons</taxon>
        <taxon>Gunneridae</taxon>
        <taxon>Pentapetalae</taxon>
        <taxon>rosids</taxon>
        <taxon>fabids</taxon>
        <taxon>Malpighiales</taxon>
        <taxon>Euphorbiaceae</taxon>
        <taxon>Acalyphoideae</taxon>
        <taxon>Acalypheae</taxon>
        <taxon>Ricinus</taxon>
    </lineage>
</organism>
<evidence type="ECO:0000256" key="4">
    <source>
        <dbReference type="ARBA" id="ARBA00022679"/>
    </source>
</evidence>
<reference evidence="23" key="1">
    <citation type="journal article" date="2010" name="Nat. Biotechnol.">
        <title>Draft genome sequence of the oilseed species Ricinus communis.</title>
        <authorList>
            <person name="Chan A.P."/>
            <person name="Crabtree J."/>
            <person name="Zhao Q."/>
            <person name="Lorenzi H."/>
            <person name="Orvis J."/>
            <person name="Puiu D."/>
            <person name="Melake-Berhan A."/>
            <person name="Jones K.M."/>
            <person name="Redman J."/>
            <person name="Chen G."/>
            <person name="Cahoon E.B."/>
            <person name="Gedil M."/>
            <person name="Stanke M."/>
            <person name="Haas B.J."/>
            <person name="Wortman J.R."/>
            <person name="Fraser-Liggett C.M."/>
            <person name="Ravel J."/>
            <person name="Rabinowicz P.D."/>
        </authorList>
    </citation>
    <scope>NUCLEOTIDE SEQUENCE [LARGE SCALE GENOMIC DNA]</scope>
    <source>
        <strain evidence="23">cv. Hale</strain>
    </source>
</reference>
<evidence type="ECO:0000256" key="1">
    <source>
        <dbReference type="ARBA" id="ARBA00004479"/>
    </source>
</evidence>
<dbReference type="eggNOG" id="ENOG502QSMT">
    <property type="taxonomic scope" value="Eukaryota"/>
</dbReference>
<keyword evidence="6" id="KW-0732">Signal</keyword>
<keyword evidence="2 17" id="KW-0723">Serine/threonine-protein kinase</keyword>
<dbReference type="InterPro" id="IPR000719">
    <property type="entry name" value="Prot_kinase_dom"/>
</dbReference>
<evidence type="ECO:0000256" key="8">
    <source>
        <dbReference type="ARBA" id="ARBA00022777"/>
    </source>
</evidence>
<keyword evidence="4 17" id="KW-0808">Transferase</keyword>
<keyword evidence="8 17" id="KW-0418">Kinase</keyword>
<evidence type="ECO:0000256" key="9">
    <source>
        <dbReference type="ARBA" id="ARBA00022840"/>
    </source>
</evidence>
<evidence type="ECO:0000256" key="10">
    <source>
        <dbReference type="ARBA" id="ARBA00022989"/>
    </source>
</evidence>
<dbReference type="Gene3D" id="2.90.10.10">
    <property type="entry name" value="Bulb-type lectin domain"/>
    <property type="match status" value="1"/>
</dbReference>
<evidence type="ECO:0000256" key="5">
    <source>
        <dbReference type="ARBA" id="ARBA00022692"/>
    </source>
</evidence>
<dbReference type="PANTHER" id="PTHR32444">
    <property type="entry name" value="BULB-TYPE LECTIN DOMAIN-CONTAINING PROTEIN"/>
    <property type="match status" value="1"/>
</dbReference>
<evidence type="ECO:0000256" key="18">
    <source>
        <dbReference type="SAM" id="Phobius"/>
    </source>
</evidence>
<dbReference type="PROSITE" id="PS50948">
    <property type="entry name" value="PAN"/>
    <property type="match status" value="1"/>
</dbReference>
<dbReference type="InterPro" id="IPR008271">
    <property type="entry name" value="Ser/Thr_kinase_AS"/>
</dbReference>
<dbReference type="PROSITE" id="PS00108">
    <property type="entry name" value="PROTEIN_KINASE_ST"/>
    <property type="match status" value="1"/>
</dbReference>
<keyword evidence="3" id="KW-0597">Phosphoprotein</keyword>
<dbReference type="GO" id="GO:0005886">
    <property type="term" value="C:plasma membrane"/>
    <property type="evidence" value="ECO:0000318"/>
    <property type="project" value="GO_Central"/>
</dbReference>
<keyword evidence="5 18" id="KW-0812">Transmembrane</keyword>
<dbReference type="GO" id="GO:0048544">
    <property type="term" value="P:recognition of pollen"/>
    <property type="evidence" value="ECO:0007669"/>
    <property type="project" value="InterPro"/>
</dbReference>
<proteinExistence type="inferred from homology"/>
<dbReference type="Pfam" id="PF11883">
    <property type="entry name" value="DUF3403"/>
    <property type="match status" value="1"/>
</dbReference>
<dbReference type="InterPro" id="IPR024171">
    <property type="entry name" value="SRK-like_kinase"/>
</dbReference>
<evidence type="ECO:0000256" key="12">
    <source>
        <dbReference type="ARBA" id="ARBA00023157"/>
    </source>
</evidence>
<dbReference type="Pfam" id="PF08276">
    <property type="entry name" value="PAN_2"/>
    <property type="match status" value="1"/>
</dbReference>
<feature type="transmembrane region" description="Helical" evidence="18">
    <location>
        <begin position="488"/>
        <end position="510"/>
    </location>
</feature>
<feature type="domain" description="Bulb-type lectin" evidence="20">
    <location>
        <begin position="67"/>
        <end position="188"/>
    </location>
</feature>
<keyword evidence="11 18" id="KW-0472">Membrane</keyword>
<accession>B9SIG2</accession>
<dbReference type="FunFam" id="2.90.10.10:FF:000004">
    <property type="entry name" value="G-type lectin S-receptor-like serine/threonine-protein kinase"/>
    <property type="match status" value="1"/>
</dbReference>
<evidence type="ECO:0000256" key="16">
    <source>
        <dbReference type="ARBA" id="ARBA00048679"/>
    </source>
</evidence>
<evidence type="ECO:0000259" key="21">
    <source>
        <dbReference type="PROSITE" id="PS50948"/>
    </source>
</evidence>
<dbReference type="Pfam" id="PF00954">
    <property type="entry name" value="S_locus_glycop"/>
    <property type="match status" value="1"/>
</dbReference>
<evidence type="ECO:0000256" key="7">
    <source>
        <dbReference type="ARBA" id="ARBA00022741"/>
    </source>
</evidence>
<keyword evidence="13" id="KW-0675">Receptor</keyword>
<comment type="subcellular location">
    <subcellularLocation>
        <location evidence="1">Membrane</location>
        <topology evidence="1">Single-pass type I membrane protein</topology>
    </subcellularLocation>
</comment>
<keyword evidence="10 18" id="KW-1133">Transmembrane helix</keyword>
<dbReference type="CDD" id="cd14066">
    <property type="entry name" value="STKc_IRAK"/>
    <property type="match status" value="1"/>
</dbReference>
<dbReference type="CDD" id="cd00028">
    <property type="entry name" value="B_lectin"/>
    <property type="match status" value="1"/>
</dbReference>
<dbReference type="PIRSF" id="PIRSF000641">
    <property type="entry name" value="SRK"/>
    <property type="match status" value="1"/>
</dbReference>
<evidence type="ECO:0000256" key="13">
    <source>
        <dbReference type="ARBA" id="ARBA00023170"/>
    </source>
</evidence>
<dbReference type="PROSITE" id="PS50927">
    <property type="entry name" value="BULB_LECTIN"/>
    <property type="match status" value="1"/>
</dbReference>
<gene>
    <name evidence="22" type="ORF">RCOM_1255980</name>
</gene>
<evidence type="ECO:0000256" key="15">
    <source>
        <dbReference type="ARBA" id="ARBA00047899"/>
    </source>
</evidence>
<feature type="domain" description="Protein kinase" evidence="19">
    <location>
        <begin position="554"/>
        <end position="828"/>
    </location>
</feature>
<keyword evidence="9 17" id="KW-0067">ATP-binding</keyword>
<dbReference type="SUPFAM" id="SSF56112">
    <property type="entry name" value="Protein kinase-like (PK-like)"/>
    <property type="match status" value="1"/>
</dbReference>
<evidence type="ECO:0000256" key="6">
    <source>
        <dbReference type="ARBA" id="ARBA00022729"/>
    </source>
</evidence>
<dbReference type="PANTHER" id="PTHR32444:SF183">
    <property type="entry name" value="APPLE DOMAIN-CONTAINING PROTEIN"/>
    <property type="match status" value="1"/>
</dbReference>
<dbReference type="InParanoid" id="B9SIG2"/>
<dbReference type="CDD" id="cd01098">
    <property type="entry name" value="PAN_AP_plant"/>
    <property type="match status" value="1"/>
</dbReference>
<dbReference type="GO" id="GO:0005524">
    <property type="term" value="F:ATP binding"/>
    <property type="evidence" value="ECO:0007669"/>
    <property type="project" value="UniProtKB-KW"/>
</dbReference>
<dbReference type="InterPro" id="IPR011009">
    <property type="entry name" value="Kinase-like_dom_sf"/>
</dbReference>
<dbReference type="Pfam" id="PF07714">
    <property type="entry name" value="PK_Tyr_Ser-Thr"/>
    <property type="match status" value="1"/>
</dbReference>
<feature type="domain" description="Apple" evidence="21">
    <location>
        <begin position="382"/>
        <end position="463"/>
    </location>
</feature>
<dbReference type="AlphaFoldDB" id="B9SIG2"/>
<dbReference type="EC" id="2.7.11.1" evidence="17"/>
<comment type="catalytic activity">
    <reaction evidence="16 17">
        <text>L-seryl-[protein] + ATP = O-phospho-L-seryl-[protein] + ADP + H(+)</text>
        <dbReference type="Rhea" id="RHEA:17989"/>
        <dbReference type="Rhea" id="RHEA-COMP:9863"/>
        <dbReference type="Rhea" id="RHEA-COMP:11604"/>
        <dbReference type="ChEBI" id="CHEBI:15378"/>
        <dbReference type="ChEBI" id="CHEBI:29999"/>
        <dbReference type="ChEBI" id="CHEBI:30616"/>
        <dbReference type="ChEBI" id="CHEBI:83421"/>
        <dbReference type="ChEBI" id="CHEBI:456216"/>
        <dbReference type="EC" id="2.7.11.1"/>
    </reaction>
</comment>
<dbReference type="Gene3D" id="3.30.200.20">
    <property type="entry name" value="Phosphorylase Kinase, domain 1"/>
    <property type="match status" value="1"/>
</dbReference>
<dbReference type="SMART" id="SM00220">
    <property type="entry name" value="S_TKc"/>
    <property type="match status" value="1"/>
</dbReference>
<dbReference type="FunFam" id="3.30.200.20:FF:001238">
    <property type="entry name" value="Os08g0179000 protein"/>
    <property type="match status" value="1"/>
</dbReference>
<dbReference type="SMART" id="SM00108">
    <property type="entry name" value="B_lectin"/>
    <property type="match status" value="1"/>
</dbReference>
<keyword evidence="12" id="KW-1015">Disulfide bond</keyword>
<dbReference type="Proteomes" id="UP000008311">
    <property type="component" value="Unassembled WGS sequence"/>
</dbReference>
<evidence type="ECO:0000256" key="2">
    <source>
        <dbReference type="ARBA" id="ARBA00022527"/>
    </source>
</evidence>